<evidence type="ECO:0000313" key="1">
    <source>
        <dbReference type="EMBL" id="RCJ32603.1"/>
    </source>
</evidence>
<dbReference type="Proteomes" id="UP000252085">
    <property type="component" value="Unassembled WGS sequence"/>
</dbReference>
<dbReference type="AlphaFoldDB" id="A0A367RA69"/>
<organism evidence="1 2">
    <name type="scientific">Nostoc punctiforme NIES-2108</name>
    <dbReference type="NCBI Taxonomy" id="1356359"/>
    <lineage>
        <taxon>Bacteria</taxon>
        <taxon>Bacillati</taxon>
        <taxon>Cyanobacteriota</taxon>
        <taxon>Cyanophyceae</taxon>
        <taxon>Nostocales</taxon>
        <taxon>Nostocaceae</taxon>
        <taxon>Nostoc</taxon>
    </lineage>
</organism>
<dbReference type="EMBL" id="LXQE01000164">
    <property type="protein sequence ID" value="RCJ32603.1"/>
    <property type="molecule type" value="Genomic_DNA"/>
</dbReference>
<name>A0A367RA69_NOSPU</name>
<accession>A0A367RA69</accession>
<comment type="caution">
    <text evidence="1">The sequence shown here is derived from an EMBL/GenBank/DDBJ whole genome shotgun (WGS) entry which is preliminary data.</text>
</comment>
<protein>
    <submittedName>
        <fullName evidence="1">Uncharacterized protein</fullName>
    </submittedName>
</protein>
<gene>
    <name evidence="1" type="ORF">A6769_27400</name>
</gene>
<proteinExistence type="predicted"/>
<sequence>MKLGSSAKGLILYGYNPVYPGTQTIYSSYSPDNFLFGINPDGSLNLVTYDDADRCSEVEVGDN</sequence>
<evidence type="ECO:0000313" key="2">
    <source>
        <dbReference type="Proteomes" id="UP000252085"/>
    </source>
</evidence>
<reference evidence="2" key="1">
    <citation type="submission" date="2016-04" db="EMBL/GenBank/DDBJ databases">
        <authorList>
            <person name="Tabuchi Yagui T.R."/>
        </authorList>
    </citation>
    <scope>NUCLEOTIDE SEQUENCE [LARGE SCALE GENOMIC DNA]</scope>
</reference>